<evidence type="ECO:0000256" key="4">
    <source>
        <dbReference type="ARBA" id="ARBA00022801"/>
    </source>
</evidence>
<evidence type="ECO:0000256" key="2">
    <source>
        <dbReference type="ARBA" id="ARBA00009045"/>
    </source>
</evidence>
<protein>
    <submittedName>
        <fullName evidence="9">Rhomboid family intramembrane serine protease</fullName>
    </submittedName>
</protein>
<dbReference type="Proteomes" id="UP000326907">
    <property type="component" value="Unassembled WGS sequence"/>
</dbReference>
<proteinExistence type="inferred from homology"/>
<keyword evidence="10" id="KW-1185">Reference proteome</keyword>
<dbReference type="RefSeq" id="WP_151510208.1">
    <property type="nucleotide sequence ID" value="NZ_JBMVCA010000001.1"/>
</dbReference>
<name>A0A5N5EML9_9ACTN</name>
<accession>A0A5N5EML9</accession>
<dbReference type="GO" id="GO:0004252">
    <property type="term" value="F:serine-type endopeptidase activity"/>
    <property type="evidence" value="ECO:0007669"/>
    <property type="project" value="InterPro"/>
</dbReference>
<dbReference type="GO" id="GO:0006508">
    <property type="term" value="P:proteolysis"/>
    <property type="evidence" value="ECO:0007669"/>
    <property type="project" value="UniProtKB-KW"/>
</dbReference>
<dbReference type="Gene3D" id="1.20.1540.10">
    <property type="entry name" value="Rhomboid-like"/>
    <property type="match status" value="1"/>
</dbReference>
<feature type="transmembrane region" description="Helical" evidence="7">
    <location>
        <begin position="176"/>
        <end position="195"/>
    </location>
</feature>
<evidence type="ECO:0000259" key="8">
    <source>
        <dbReference type="Pfam" id="PF01694"/>
    </source>
</evidence>
<keyword evidence="3 7" id="KW-0812">Transmembrane</keyword>
<dbReference type="PANTHER" id="PTHR43731">
    <property type="entry name" value="RHOMBOID PROTEASE"/>
    <property type="match status" value="1"/>
</dbReference>
<dbReference type="InterPro" id="IPR035952">
    <property type="entry name" value="Rhomboid-like_sf"/>
</dbReference>
<organism evidence="9 10">
    <name type="scientific">Streptomyces arboris</name>
    <dbReference type="NCBI Taxonomy" id="2600619"/>
    <lineage>
        <taxon>Bacteria</taxon>
        <taxon>Bacillati</taxon>
        <taxon>Actinomycetota</taxon>
        <taxon>Actinomycetes</taxon>
        <taxon>Kitasatosporales</taxon>
        <taxon>Streptomycetaceae</taxon>
        <taxon>Streptomyces</taxon>
    </lineage>
</organism>
<gene>
    <name evidence="9" type="ORF">F5983_11295</name>
</gene>
<dbReference type="Pfam" id="PF01694">
    <property type="entry name" value="Rhomboid"/>
    <property type="match status" value="1"/>
</dbReference>
<evidence type="ECO:0000256" key="5">
    <source>
        <dbReference type="ARBA" id="ARBA00022989"/>
    </source>
</evidence>
<dbReference type="EMBL" id="VYUA01000008">
    <property type="protein sequence ID" value="KAB2592229.1"/>
    <property type="molecule type" value="Genomic_DNA"/>
</dbReference>
<feature type="transmembrane region" description="Helical" evidence="7">
    <location>
        <begin position="227"/>
        <end position="245"/>
    </location>
</feature>
<feature type="domain" description="Peptidase S54 rhomboid" evidence="8">
    <location>
        <begin position="129"/>
        <end position="266"/>
    </location>
</feature>
<keyword evidence="9" id="KW-0645">Protease</keyword>
<comment type="subcellular location">
    <subcellularLocation>
        <location evidence="1">Membrane</location>
        <topology evidence="1">Multi-pass membrane protein</topology>
    </subcellularLocation>
</comment>
<dbReference type="InterPro" id="IPR022764">
    <property type="entry name" value="Peptidase_S54_rhomboid_dom"/>
</dbReference>
<keyword evidence="6 7" id="KW-0472">Membrane</keyword>
<feature type="transmembrane region" description="Helical" evidence="7">
    <location>
        <begin position="275"/>
        <end position="295"/>
    </location>
</feature>
<comment type="similarity">
    <text evidence="2">Belongs to the peptidase S54 family.</text>
</comment>
<dbReference type="PANTHER" id="PTHR43731:SF14">
    <property type="entry name" value="PRESENILIN-ASSOCIATED RHOMBOID-LIKE PROTEIN, MITOCHONDRIAL"/>
    <property type="match status" value="1"/>
</dbReference>
<evidence type="ECO:0000256" key="6">
    <source>
        <dbReference type="ARBA" id="ARBA00023136"/>
    </source>
</evidence>
<evidence type="ECO:0000256" key="3">
    <source>
        <dbReference type="ARBA" id="ARBA00022692"/>
    </source>
</evidence>
<evidence type="ECO:0000313" key="9">
    <source>
        <dbReference type="EMBL" id="KAB2592229.1"/>
    </source>
</evidence>
<dbReference type="GO" id="GO:0016020">
    <property type="term" value="C:membrane"/>
    <property type="evidence" value="ECO:0007669"/>
    <property type="project" value="UniProtKB-SubCell"/>
</dbReference>
<dbReference type="AlphaFoldDB" id="A0A5N5EML9"/>
<sequence>MEAAATTCYRHPSYETYVRCTRCERTICPDCMHEASVGYHCPECVKEGQRSVRRARTVFGGAVSGATAPVVTYVLMALNILAYLGEVVRPEIVDRFAVLGAALTGPDGERYYYRGETFAGYELTGIADGEWYRLVTGAFLHLPPDASFGVMHLLFNMFALWNIGRVVEGQLGRARYLALYLLSAVGGSVVVYLLAPDTSTVGASGAVFGLAAAFWVINRRLGRDMAAVNRFMAGFLLWMVLSALFTSWQGHLGGLLTGALVTYGLAYAPARLRTWPVQLGGGVVLLGLFAVAVVVKTSELTGGAVRLGG</sequence>
<keyword evidence="5 7" id="KW-1133">Transmembrane helix</keyword>
<dbReference type="InterPro" id="IPR050925">
    <property type="entry name" value="Rhomboid_protease_S54"/>
</dbReference>
<evidence type="ECO:0000256" key="1">
    <source>
        <dbReference type="ARBA" id="ARBA00004141"/>
    </source>
</evidence>
<evidence type="ECO:0000256" key="7">
    <source>
        <dbReference type="SAM" id="Phobius"/>
    </source>
</evidence>
<reference evidence="9 10" key="1">
    <citation type="submission" date="2019-09" db="EMBL/GenBank/DDBJ databases">
        <authorList>
            <person name="Liu P."/>
        </authorList>
    </citation>
    <scope>NUCLEOTIDE SEQUENCE [LARGE SCALE GENOMIC DNA]</scope>
    <source>
        <strain evidence="9 10">TRM68085</strain>
    </source>
</reference>
<keyword evidence="4" id="KW-0378">Hydrolase</keyword>
<feature type="transmembrane region" description="Helical" evidence="7">
    <location>
        <begin position="201"/>
        <end position="218"/>
    </location>
</feature>
<dbReference type="SUPFAM" id="SSF144091">
    <property type="entry name" value="Rhomboid-like"/>
    <property type="match status" value="1"/>
</dbReference>
<feature type="transmembrane region" description="Helical" evidence="7">
    <location>
        <begin position="146"/>
        <end position="164"/>
    </location>
</feature>
<comment type="caution">
    <text evidence="9">The sequence shown here is derived from an EMBL/GenBank/DDBJ whole genome shotgun (WGS) entry which is preliminary data.</text>
</comment>
<evidence type="ECO:0000313" key="10">
    <source>
        <dbReference type="Proteomes" id="UP000326907"/>
    </source>
</evidence>
<feature type="transmembrane region" description="Helical" evidence="7">
    <location>
        <begin position="58"/>
        <end position="84"/>
    </location>
</feature>